<dbReference type="Proteomes" id="UP000809273">
    <property type="component" value="Unassembled WGS sequence"/>
</dbReference>
<dbReference type="InterPro" id="IPR006342">
    <property type="entry name" value="FkbM_mtfrase"/>
</dbReference>
<keyword evidence="2" id="KW-0808">Transferase</keyword>
<dbReference type="EMBL" id="JAFGIX010000080">
    <property type="protein sequence ID" value="MBN1574468.1"/>
    <property type="molecule type" value="Genomic_DNA"/>
</dbReference>
<evidence type="ECO:0000259" key="1">
    <source>
        <dbReference type="Pfam" id="PF05050"/>
    </source>
</evidence>
<dbReference type="InterPro" id="IPR029063">
    <property type="entry name" value="SAM-dependent_MTases_sf"/>
</dbReference>
<dbReference type="InterPro" id="IPR053188">
    <property type="entry name" value="FkbM_Methyltransferase"/>
</dbReference>
<dbReference type="SUPFAM" id="SSF53335">
    <property type="entry name" value="S-adenosyl-L-methionine-dependent methyltransferases"/>
    <property type="match status" value="1"/>
</dbReference>
<dbReference type="GO" id="GO:0032259">
    <property type="term" value="P:methylation"/>
    <property type="evidence" value="ECO:0007669"/>
    <property type="project" value="UniProtKB-KW"/>
</dbReference>
<sequence>MKCLDIGSRGGFVEDLLPMAFAVDAVGFEADKAECDKMNKLTSEMEIPWRSLKYLPIALGKNKKKQSLNIYSNRGCSSLLEADVELAESFSRGDYYQLEKTVEIETVSLDKVAEKYNLTDAVYMKIDVQGSEMDIINNGKQLLKNRILVVRIEVMFYPFYINQCTFKDLDGSLRDLGFIPMMFLEQHHWRRTTKVKLPLLSEGQFPYSRGQLMHGDVLYFKDPDIMPDGTSEEIEILLKASFIALAYGYVDHSLFIMQRPSVKEYLASKYDIVPEKMLGDVSRYFAALHLKKKWRLLLSDFKSQLKQSIGLFLAGKRK</sequence>
<reference evidence="2" key="2">
    <citation type="submission" date="2021-01" db="EMBL/GenBank/DDBJ databases">
        <authorList>
            <person name="Hahn C.R."/>
            <person name="Youssef N.H."/>
            <person name="Elshahed M."/>
        </authorList>
    </citation>
    <scope>NUCLEOTIDE SEQUENCE</scope>
    <source>
        <strain evidence="2">Zod_Metabat.24</strain>
    </source>
</reference>
<dbReference type="AlphaFoldDB" id="A0A9D8KIP2"/>
<evidence type="ECO:0000313" key="2">
    <source>
        <dbReference type="EMBL" id="MBN1574468.1"/>
    </source>
</evidence>
<proteinExistence type="predicted"/>
<evidence type="ECO:0000313" key="3">
    <source>
        <dbReference type="Proteomes" id="UP000809273"/>
    </source>
</evidence>
<feature type="domain" description="Methyltransferase FkbM" evidence="1">
    <location>
        <begin position="26"/>
        <end position="179"/>
    </location>
</feature>
<comment type="caution">
    <text evidence="2">The sequence shown here is derived from an EMBL/GenBank/DDBJ whole genome shotgun (WGS) entry which is preliminary data.</text>
</comment>
<organism evidence="2 3">
    <name type="scientific">Candidatus Zymogenus saltonus</name>
    <dbReference type="NCBI Taxonomy" id="2844893"/>
    <lineage>
        <taxon>Bacteria</taxon>
        <taxon>Deltaproteobacteria</taxon>
        <taxon>Candidatus Zymogenia</taxon>
        <taxon>Candidatus Zymogeniales</taxon>
        <taxon>Candidatus Zymogenaceae</taxon>
        <taxon>Candidatus Zymogenus</taxon>
    </lineage>
</organism>
<gene>
    <name evidence="2" type="ORF">JW984_14825</name>
</gene>
<dbReference type="GO" id="GO:0008171">
    <property type="term" value="F:O-methyltransferase activity"/>
    <property type="evidence" value="ECO:0007669"/>
    <property type="project" value="TreeGrafter"/>
</dbReference>
<protein>
    <submittedName>
        <fullName evidence="2">FkbM family methyltransferase</fullName>
    </submittedName>
</protein>
<dbReference type="NCBIfam" id="TIGR01444">
    <property type="entry name" value="fkbM_fam"/>
    <property type="match status" value="1"/>
</dbReference>
<reference evidence="2" key="1">
    <citation type="journal article" date="2021" name="Environ. Microbiol.">
        <title>Genomic characterization of three novel Desulfobacterota classes expand the metabolic and phylogenetic diversity of the phylum.</title>
        <authorList>
            <person name="Murphy C.L."/>
            <person name="Biggerstaff J."/>
            <person name="Eichhorn A."/>
            <person name="Ewing E."/>
            <person name="Shahan R."/>
            <person name="Soriano D."/>
            <person name="Stewart S."/>
            <person name="VanMol K."/>
            <person name="Walker R."/>
            <person name="Walters P."/>
            <person name="Elshahed M.S."/>
            <person name="Youssef N.H."/>
        </authorList>
    </citation>
    <scope>NUCLEOTIDE SEQUENCE</scope>
    <source>
        <strain evidence="2">Zod_Metabat.24</strain>
    </source>
</reference>
<dbReference type="PANTHER" id="PTHR36973">
    <property type="entry name" value="SLL1456 PROTEIN-RELATED"/>
    <property type="match status" value="1"/>
</dbReference>
<dbReference type="Pfam" id="PF05050">
    <property type="entry name" value="Methyltransf_21"/>
    <property type="match status" value="1"/>
</dbReference>
<dbReference type="Gene3D" id="3.40.50.150">
    <property type="entry name" value="Vaccinia Virus protein VP39"/>
    <property type="match status" value="1"/>
</dbReference>
<dbReference type="PANTHER" id="PTHR36973:SF4">
    <property type="entry name" value="NODULATION PROTEIN"/>
    <property type="match status" value="1"/>
</dbReference>
<accession>A0A9D8KIP2</accession>
<name>A0A9D8KIP2_9DELT</name>
<keyword evidence="2" id="KW-0489">Methyltransferase</keyword>